<evidence type="ECO:0000313" key="1">
    <source>
        <dbReference type="EMBL" id="KAI0031345.1"/>
    </source>
</evidence>
<keyword evidence="2" id="KW-1185">Reference proteome</keyword>
<name>A0ACB8QIA4_9AGAM</name>
<dbReference type="EMBL" id="MU273583">
    <property type="protein sequence ID" value="KAI0031345.1"/>
    <property type="molecule type" value="Genomic_DNA"/>
</dbReference>
<reference evidence="1" key="2">
    <citation type="journal article" date="2022" name="New Phytol.">
        <title>Evolutionary transition to the ectomycorrhizal habit in the genomes of a hyperdiverse lineage of mushroom-forming fungi.</title>
        <authorList>
            <person name="Looney B."/>
            <person name="Miyauchi S."/>
            <person name="Morin E."/>
            <person name="Drula E."/>
            <person name="Courty P.E."/>
            <person name="Kohler A."/>
            <person name="Kuo A."/>
            <person name="LaButti K."/>
            <person name="Pangilinan J."/>
            <person name="Lipzen A."/>
            <person name="Riley R."/>
            <person name="Andreopoulos W."/>
            <person name="He G."/>
            <person name="Johnson J."/>
            <person name="Nolan M."/>
            <person name="Tritt A."/>
            <person name="Barry K.W."/>
            <person name="Grigoriev I.V."/>
            <person name="Nagy L.G."/>
            <person name="Hibbett D."/>
            <person name="Henrissat B."/>
            <person name="Matheny P.B."/>
            <person name="Labbe J."/>
            <person name="Martin F.M."/>
        </authorList>
    </citation>
    <scope>NUCLEOTIDE SEQUENCE</scope>
    <source>
        <strain evidence="1">EC-137</strain>
    </source>
</reference>
<protein>
    <submittedName>
        <fullName evidence="1">Uncharacterized protein</fullName>
    </submittedName>
</protein>
<reference evidence="1" key="1">
    <citation type="submission" date="2021-02" db="EMBL/GenBank/DDBJ databases">
        <authorList>
            <consortium name="DOE Joint Genome Institute"/>
            <person name="Ahrendt S."/>
            <person name="Looney B.P."/>
            <person name="Miyauchi S."/>
            <person name="Morin E."/>
            <person name="Drula E."/>
            <person name="Courty P.E."/>
            <person name="Chicoki N."/>
            <person name="Fauchery L."/>
            <person name="Kohler A."/>
            <person name="Kuo A."/>
            <person name="Labutti K."/>
            <person name="Pangilinan J."/>
            <person name="Lipzen A."/>
            <person name="Riley R."/>
            <person name="Andreopoulos W."/>
            <person name="He G."/>
            <person name="Johnson J."/>
            <person name="Barry K.W."/>
            <person name="Grigoriev I.V."/>
            <person name="Nagy L."/>
            <person name="Hibbett D."/>
            <person name="Henrissat B."/>
            <person name="Matheny P.B."/>
            <person name="Labbe J."/>
            <person name="Martin F."/>
        </authorList>
    </citation>
    <scope>NUCLEOTIDE SEQUENCE</scope>
    <source>
        <strain evidence="1">EC-137</strain>
    </source>
</reference>
<comment type="caution">
    <text evidence="1">The sequence shown here is derived from an EMBL/GenBank/DDBJ whole genome shotgun (WGS) entry which is preliminary data.</text>
</comment>
<accession>A0ACB8QIA4</accession>
<organism evidence="1 2">
    <name type="scientific">Vararia minispora EC-137</name>
    <dbReference type="NCBI Taxonomy" id="1314806"/>
    <lineage>
        <taxon>Eukaryota</taxon>
        <taxon>Fungi</taxon>
        <taxon>Dikarya</taxon>
        <taxon>Basidiomycota</taxon>
        <taxon>Agaricomycotina</taxon>
        <taxon>Agaricomycetes</taxon>
        <taxon>Russulales</taxon>
        <taxon>Lachnocladiaceae</taxon>
        <taxon>Vararia</taxon>
    </lineage>
</organism>
<gene>
    <name evidence="1" type="ORF">K488DRAFT_52231</name>
</gene>
<proteinExistence type="predicted"/>
<dbReference type="Proteomes" id="UP000814128">
    <property type="component" value="Unassembled WGS sequence"/>
</dbReference>
<sequence>MPELTNEQKAQLKELAQRVVRAFYEPKYIIVIDQLVQHYALRDDQLAGRVGLQLKDLNKIMAVLEKDGLVQVYVHRQNELKDGAQRSIGKSYFYLDFKHFCDVVKWRVAEMRKIIDSRLRNELDNQGYICRQCKKEFSPLDVDKLIDYVQQIFVCDVCHGVVDNNEDDENVRGGRDRMQRFNDQMTEIREYLRKSEDMTMPKFEIQAYVAQSYVSDAAEKGGDGDGLKIAGASGARTQGPQVDIILTGDKDPEQQRKEREAAAAARRAQNALPEWHLKSTVSGTLTALGEKESALAKEAEAGAALRMQGDEALRGLGRAGPSTPAADVDIAMNGFGDMDVKPAIRSEPDSVYEQYYASLAASAAPTPFSASVSTPNDDEARSQLGDTGKRSRSVEDEGENDRNKHGRFENHAVANGETNGHDPIVYVNGAPIPFSRVTEDDHERMTPEEYSAFFDVMQAQSLV</sequence>
<evidence type="ECO:0000313" key="2">
    <source>
        <dbReference type="Proteomes" id="UP000814128"/>
    </source>
</evidence>